<feature type="transmembrane region" description="Helical" evidence="1">
    <location>
        <begin position="42"/>
        <end position="62"/>
    </location>
</feature>
<keyword evidence="1" id="KW-1133">Transmembrane helix</keyword>
<reference evidence="2 3" key="1">
    <citation type="journal article" date="2019" name="Sci. Rep.">
        <title>Orb-weaving spider Araneus ventricosus genome elucidates the spidroin gene catalogue.</title>
        <authorList>
            <person name="Kono N."/>
            <person name="Nakamura H."/>
            <person name="Ohtoshi R."/>
            <person name="Moran D.A.P."/>
            <person name="Shinohara A."/>
            <person name="Yoshida Y."/>
            <person name="Fujiwara M."/>
            <person name="Mori M."/>
            <person name="Tomita M."/>
            <person name="Arakawa K."/>
        </authorList>
    </citation>
    <scope>NUCLEOTIDE SEQUENCE [LARGE SCALE GENOMIC DNA]</scope>
</reference>
<feature type="transmembrane region" description="Helical" evidence="1">
    <location>
        <begin position="133"/>
        <end position="159"/>
    </location>
</feature>
<protein>
    <submittedName>
        <fullName evidence="2">Uncharacterized protein</fullName>
    </submittedName>
</protein>
<accession>A0A4Y2ERT1</accession>
<dbReference type="Proteomes" id="UP000499080">
    <property type="component" value="Unassembled WGS sequence"/>
</dbReference>
<keyword evidence="1" id="KW-0472">Membrane</keyword>
<feature type="transmembrane region" description="Helical" evidence="1">
    <location>
        <begin position="12"/>
        <end position="35"/>
    </location>
</feature>
<organism evidence="2 3">
    <name type="scientific">Araneus ventricosus</name>
    <name type="common">Orbweaver spider</name>
    <name type="synonym">Epeira ventricosa</name>
    <dbReference type="NCBI Taxonomy" id="182803"/>
    <lineage>
        <taxon>Eukaryota</taxon>
        <taxon>Metazoa</taxon>
        <taxon>Ecdysozoa</taxon>
        <taxon>Arthropoda</taxon>
        <taxon>Chelicerata</taxon>
        <taxon>Arachnida</taxon>
        <taxon>Araneae</taxon>
        <taxon>Araneomorphae</taxon>
        <taxon>Entelegynae</taxon>
        <taxon>Araneoidea</taxon>
        <taxon>Araneidae</taxon>
        <taxon>Araneus</taxon>
    </lineage>
</organism>
<feature type="transmembrane region" description="Helical" evidence="1">
    <location>
        <begin position="68"/>
        <end position="92"/>
    </location>
</feature>
<evidence type="ECO:0000313" key="2">
    <source>
        <dbReference type="EMBL" id="GBM31943.1"/>
    </source>
</evidence>
<dbReference type="EMBL" id="BGPR01000694">
    <property type="protein sequence ID" value="GBM31943.1"/>
    <property type="molecule type" value="Genomic_DNA"/>
</dbReference>
<comment type="caution">
    <text evidence="2">The sequence shown here is derived from an EMBL/GenBank/DDBJ whole genome shotgun (WGS) entry which is preliminary data.</text>
</comment>
<name>A0A4Y2ERT1_ARAVE</name>
<keyword evidence="3" id="KW-1185">Reference proteome</keyword>
<gene>
    <name evidence="2" type="ORF">AVEN_74243_1</name>
</gene>
<sequence>MPFFVPPPLRNLMLFLAVLSPPCNDISCAGMFCLVRYVFHSCTTAVLLANVRLLFAASIPTLLPQVATAIWCAVAVFIAHHTGTDAIVFFLWLEQAGKYCCGTLFVYSCRCICMCGTGLAPDTGVLFSPFLLLYMYVLFVQFIAATVRAGILFCAFFVLPTTL</sequence>
<evidence type="ECO:0000313" key="3">
    <source>
        <dbReference type="Proteomes" id="UP000499080"/>
    </source>
</evidence>
<keyword evidence="1" id="KW-0812">Transmembrane</keyword>
<proteinExistence type="predicted"/>
<evidence type="ECO:0000256" key="1">
    <source>
        <dbReference type="SAM" id="Phobius"/>
    </source>
</evidence>
<dbReference type="AlphaFoldDB" id="A0A4Y2ERT1"/>